<evidence type="ECO:0000313" key="3">
    <source>
        <dbReference type="Proteomes" id="UP000198992"/>
    </source>
</evidence>
<dbReference type="AlphaFoldDB" id="A0A1H5HTB9"/>
<dbReference type="Proteomes" id="UP000198992">
    <property type="component" value="Unassembled WGS sequence"/>
</dbReference>
<keyword evidence="1" id="KW-0472">Membrane</keyword>
<organism evidence="2 3">
    <name type="scientific">Bradyrhizobium erythrophlei</name>
    <dbReference type="NCBI Taxonomy" id="1437360"/>
    <lineage>
        <taxon>Bacteria</taxon>
        <taxon>Pseudomonadati</taxon>
        <taxon>Pseudomonadota</taxon>
        <taxon>Alphaproteobacteria</taxon>
        <taxon>Hyphomicrobiales</taxon>
        <taxon>Nitrobacteraceae</taxon>
        <taxon>Bradyrhizobium</taxon>
    </lineage>
</organism>
<feature type="transmembrane region" description="Helical" evidence="1">
    <location>
        <begin position="7"/>
        <end position="25"/>
    </location>
</feature>
<protein>
    <submittedName>
        <fullName evidence="2">Uncharacterized protein</fullName>
    </submittedName>
</protein>
<accession>A0A1H5HTB9</accession>
<gene>
    <name evidence="2" type="ORF">SAMN05444164_7625</name>
</gene>
<proteinExistence type="predicted"/>
<sequence length="37" mass="4286">MRSLQPTILQVAVIVVKIVIILYFMNSKLAIFAYQNF</sequence>
<evidence type="ECO:0000256" key="1">
    <source>
        <dbReference type="SAM" id="Phobius"/>
    </source>
</evidence>
<evidence type="ECO:0000313" key="2">
    <source>
        <dbReference type="EMBL" id="SEE31070.1"/>
    </source>
</evidence>
<dbReference type="EMBL" id="FNTH01000001">
    <property type="protein sequence ID" value="SEE31070.1"/>
    <property type="molecule type" value="Genomic_DNA"/>
</dbReference>
<name>A0A1H5HTB9_9BRAD</name>
<keyword evidence="1" id="KW-1133">Transmembrane helix</keyword>
<reference evidence="2 3" key="1">
    <citation type="submission" date="2016-10" db="EMBL/GenBank/DDBJ databases">
        <authorList>
            <person name="de Groot N.N."/>
        </authorList>
    </citation>
    <scope>NUCLEOTIDE SEQUENCE [LARGE SCALE GENOMIC DNA]</scope>
    <source>
        <strain evidence="2 3">MT12</strain>
    </source>
</reference>
<keyword evidence="1" id="KW-0812">Transmembrane</keyword>